<comment type="similarity">
    <text evidence="1">Belongs to the MAGUK family.</text>
</comment>
<dbReference type="InterPro" id="IPR008145">
    <property type="entry name" value="GK/Ca_channel_bsu"/>
</dbReference>
<feature type="domain" description="L27" evidence="8">
    <location>
        <begin position="88"/>
        <end position="144"/>
    </location>
</feature>
<feature type="compositionally biased region" description="Basic and acidic residues" evidence="4">
    <location>
        <begin position="1103"/>
        <end position="1115"/>
    </location>
</feature>
<dbReference type="PROSITE" id="PS50002">
    <property type="entry name" value="SH3"/>
    <property type="match status" value="1"/>
</dbReference>
<dbReference type="SMART" id="SM00072">
    <property type="entry name" value="GuKc"/>
    <property type="match status" value="1"/>
</dbReference>
<dbReference type="InterPro" id="IPR001478">
    <property type="entry name" value="PDZ"/>
</dbReference>
<keyword evidence="2 3" id="KW-0728">SH3 domain</keyword>
<dbReference type="InterPro" id="IPR036892">
    <property type="entry name" value="L27_dom_sf"/>
</dbReference>
<dbReference type="InterPro" id="IPR036034">
    <property type="entry name" value="PDZ_sf"/>
</dbReference>
<evidence type="ECO:0000256" key="1">
    <source>
        <dbReference type="ARBA" id="ARBA00007014"/>
    </source>
</evidence>
<feature type="compositionally biased region" description="Polar residues" evidence="4">
    <location>
        <begin position="163"/>
        <end position="176"/>
    </location>
</feature>
<evidence type="ECO:0000259" key="5">
    <source>
        <dbReference type="PROSITE" id="PS50002"/>
    </source>
</evidence>
<dbReference type="EMBL" id="JXXN02001292">
    <property type="protein sequence ID" value="THD25095.1"/>
    <property type="molecule type" value="Genomic_DNA"/>
</dbReference>
<dbReference type="PROSITE" id="PS51022">
    <property type="entry name" value="L27"/>
    <property type="match status" value="1"/>
</dbReference>
<dbReference type="PANTHER" id="PTHR23122">
    <property type="entry name" value="MEMBRANE-ASSOCIATED GUANYLATE KINASE MAGUK"/>
    <property type="match status" value="1"/>
</dbReference>
<dbReference type="InterPro" id="IPR027417">
    <property type="entry name" value="P-loop_NTPase"/>
</dbReference>
<feature type="compositionally biased region" description="Basic and acidic residues" evidence="4">
    <location>
        <begin position="1052"/>
        <end position="1065"/>
    </location>
</feature>
<feature type="region of interest" description="Disordered" evidence="4">
    <location>
        <begin position="197"/>
        <end position="489"/>
    </location>
</feature>
<dbReference type="InterPro" id="IPR050716">
    <property type="entry name" value="MAGUK"/>
</dbReference>
<evidence type="ECO:0000313" key="9">
    <source>
        <dbReference type="EMBL" id="THD25095.1"/>
    </source>
</evidence>
<dbReference type="InterPro" id="IPR004172">
    <property type="entry name" value="L27_dom"/>
</dbReference>
<feature type="compositionally biased region" description="Basic and acidic residues" evidence="4">
    <location>
        <begin position="285"/>
        <end position="294"/>
    </location>
</feature>
<feature type="compositionally biased region" description="Polar residues" evidence="4">
    <location>
        <begin position="1027"/>
        <end position="1040"/>
    </location>
</feature>
<organism evidence="9 10">
    <name type="scientific">Fasciola hepatica</name>
    <name type="common">Liver fluke</name>
    <dbReference type="NCBI Taxonomy" id="6192"/>
    <lineage>
        <taxon>Eukaryota</taxon>
        <taxon>Metazoa</taxon>
        <taxon>Spiralia</taxon>
        <taxon>Lophotrochozoa</taxon>
        <taxon>Platyhelminthes</taxon>
        <taxon>Trematoda</taxon>
        <taxon>Digenea</taxon>
        <taxon>Plagiorchiida</taxon>
        <taxon>Echinostomata</taxon>
        <taxon>Echinostomatoidea</taxon>
        <taxon>Fasciolidae</taxon>
        <taxon>Fasciola</taxon>
    </lineage>
</organism>
<feature type="compositionally biased region" description="Polar residues" evidence="4">
    <location>
        <begin position="1067"/>
        <end position="1083"/>
    </location>
</feature>
<dbReference type="Gene3D" id="1.10.287.650">
    <property type="entry name" value="L27 domain"/>
    <property type="match status" value="1"/>
</dbReference>
<proteinExistence type="inferred from homology"/>
<comment type="caution">
    <text evidence="9">The sequence shown here is derived from an EMBL/GenBank/DDBJ whole genome shotgun (WGS) entry which is preliminary data.</text>
</comment>
<dbReference type="PROSITE" id="PS50052">
    <property type="entry name" value="GUANYLATE_KINASE_2"/>
    <property type="match status" value="1"/>
</dbReference>
<dbReference type="Pfam" id="PF17820">
    <property type="entry name" value="PDZ_6"/>
    <property type="match status" value="1"/>
</dbReference>
<dbReference type="PROSITE" id="PS50106">
    <property type="entry name" value="PDZ"/>
    <property type="match status" value="1"/>
</dbReference>
<protein>
    <submittedName>
        <fullName evidence="9">MAGUK p55 subfamily member 2</fullName>
    </submittedName>
</protein>
<evidence type="ECO:0000256" key="3">
    <source>
        <dbReference type="PROSITE-ProRule" id="PRU00192"/>
    </source>
</evidence>
<evidence type="ECO:0000259" key="7">
    <source>
        <dbReference type="PROSITE" id="PS50106"/>
    </source>
</evidence>
<dbReference type="InterPro" id="IPR036028">
    <property type="entry name" value="SH3-like_dom_sf"/>
</dbReference>
<dbReference type="AlphaFoldDB" id="A0A4E0REH9"/>
<evidence type="ECO:0000259" key="6">
    <source>
        <dbReference type="PROSITE" id="PS50052"/>
    </source>
</evidence>
<feature type="compositionally biased region" description="Low complexity" evidence="4">
    <location>
        <begin position="941"/>
        <end position="954"/>
    </location>
</feature>
<feature type="region of interest" description="Disordered" evidence="4">
    <location>
        <begin position="941"/>
        <end position="1145"/>
    </location>
</feature>
<evidence type="ECO:0000256" key="2">
    <source>
        <dbReference type="ARBA" id="ARBA00022443"/>
    </source>
</evidence>
<dbReference type="SUPFAM" id="SSF50156">
    <property type="entry name" value="PDZ domain-like"/>
    <property type="match status" value="1"/>
</dbReference>
<feature type="compositionally biased region" description="Basic and acidic residues" evidence="4">
    <location>
        <begin position="963"/>
        <end position="977"/>
    </location>
</feature>
<gene>
    <name evidence="9" type="ORF">D915_004170</name>
</gene>
<dbReference type="SUPFAM" id="SSF50044">
    <property type="entry name" value="SH3-domain"/>
    <property type="match status" value="1"/>
</dbReference>
<reference evidence="9" key="1">
    <citation type="submission" date="2019-03" db="EMBL/GenBank/DDBJ databases">
        <title>Improved annotation for the trematode Fasciola hepatica.</title>
        <authorList>
            <person name="Choi Y.-J."/>
            <person name="Martin J."/>
            <person name="Mitreva M."/>
        </authorList>
    </citation>
    <scope>NUCLEOTIDE SEQUENCE [LARGE SCALE GENOMIC DNA]</scope>
</reference>
<feature type="region of interest" description="Disordered" evidence="4">
    <location>
        <begin position="157"/>
        <end position="183"/>
    </location>
</feature>
<dbReference type="SMART" id="SM00228">
    <property type="entry name" value="PDZ"/>
    <property type="match status" value="1"/>
</dbReference>
<feature type="compositionally biased region" description="Basic and acidic residues" evidence="4">
    <location>
        <begin position="339"/>
        <end position="348"/>
    </location>
</feature>
<dbReference type="SUPFAM" id="SSF52540">
    <property type="entry name" value="P-loop containing nucleoside triphosphate hydrolases"/>
    <property type="match status" value="1"/>
</dbReference>
<dbReference type="Gene3D" id="2.30.42.10">
    <property type="match status" value="1"/>
</dbReference>
<dbReference type="Proteomes" id="UP000230066">
    <property type="component" value="Unassembled WGS sequence"/>
</dbReference>
<keyword evidence="10" id="KW-1185">Reference proteome</keyword>
<name>A0A4E0REH9_FASHE</name>
<dbReference type="Gene3D" id="2.30.30.40">
    <property type="entry name" value="SH3 Domains"/>
    <property type="match status" value="1"/>
</dbReference>
<feature type="compositionally biased region" description="Polar residues" evidence="4">
    <location>
        <begin position="274"/>
        <end position="284"/>
    </location>
</feature>
<dbReference type="SMART" id="SM00326">
    <property type="entry name" value="SH3"/>
    <property type="match status" value="1"/>
</dbReference>
<dbReference type="Gene3D" id="3.40.50.300">
    <property type="entry name" value="P-loop containing nucleotide triphosphate hydrolases"/>
    <property type="match status" value="1"/>
</dbReference>
<dbReference type="Pfam" id="PF00625">
    <property type="entry name" value="Guanylate_kin"/>
    <property type="match status" value="1"/>
</dbReference>
<dbReference type="InterPro" id="IPR008144">
    <property type="entry name" value="Guanylate_kin-like_dom"/>
</dbReference>
<dbReference type="InterPro" id="IPR001452">
    <property type="entry name" value="SH3_domain"/>
</dbReference>
<evidence type="ECO:0000256" key="4">
    <source>
        <dbReference type="SAM" id="MobiDB-lite"/>
    </source>
</evidence>
<feature type="compositionally biased region" description="Basic and acidic residues" evidence="4">
    <location>
        <begin position="1136"/>
        <end position="1145"/>
    </location>
</feature>
<feature type="domain" description="PDZ" evidence="7">
    <location>
        <begin position="452"/>
        <end position="552"/>
    </location>
</feature>
<feature type="compositionally biased region" description="Low complexity" evidence="4">
    <location>
        <begin position="421"/>
        <end position="436"/>
    </location>
</feature>
<sequence length="1145" mass="127115">MKKPRLLYAWQLVSQGIDNKELLARLLRHGSDNKKTRLTNADIDFLGDFLNSMQLKHCLELMDMTTSGSSQDAVVLELRPPDAFERNSLKALSDLWVDLEQFVMQTRESDEPDAHELYDLLADPHIREVLVAYDDVANSRYYDEDFDLVSVYTESDSHRRRSASVSPVPTRSPKQNSVHDDSLGEITVVSDLRSGVITHNNNRSSNNGPLNVSDNIDVELGNKPGDKRHSVESMVKSENSKPVVDSGRRWRRPDPTSPRDTSEREPASSKRSSRQNISTPVRNDSLSRHGKTNDSDSENSLNSAHKNDHQGLSPVSRRIREHGQHRDSTNLQPSKSHSRRDSQPDKRPVSITKSPVSVTDESALSPISNRPSSTADTGDPHRGRNRKPAAVNYPSASLPDRHQRHSRQSRSSEPEPPAPETQSLARRASRQSTSSTKDSRDFRLPQPGEVRVVKLRRDHPGEPIGITIAVRTPSPPPTETSGSNRHETTSRIPPVLTIQRIMAGSLADRNGNLFPGDILLEFNGRPVSSLDQVHSMMQQTSSSLNCDLMVKAPNSEGFLRPGLQYKHNPSKSKRYIRTFFDYDASRDTLMPTGDVGMSFRAGDVLELVDDQDPNWWQVRPLTGSRDRTRLIPSQTLEERRRAFNQEKAQATSTKKLKKKVKKFFRAADSSALRLRSDIWSYEEVVPWPQSTVPCLLLLGAYGVGRRTIKVLLTNQEPNRFAYPISDTTDPSAPADNFQILTKSQMEEDVRSGAYVEWGNVDGHYYGIRFSAVRKIIASGRTAVLDCQPQSVHLLHQPEFNPCTVFIAAPPFEVAKQMLDDGIRLGLTKNTRSDEELRSIIEESHTRAAQYRHLYTHLLSNGNMRETVSKLSRLVSRLEKQPSWIPSGWAYELSVPTMAAHRSNGRIFVPGSSSLSALGIQGLPPFRPSVIARSVLSGISEASSESASRLARPPSISSSVGMRASDRSGAPEHWGRLYEKRRKPPNDFRPLSPAIPEQDTPSDSVVSHSIEPASSLVPSHKTGPEVIRSTTKTNATASVPSTRVGGPRSRATTHRESSSIKHDKPISPKSNSRSPITPPMSSRTLKPASTGPGNSGHVGQNPRQQDDLVELHHSDPDNSDAISSTSSEEAEDDDGSDTERSTDLLV</sequence>
<feature type="compositionally biased region" description="Polar residues" evidence="4">
    <location>
        <begin position="351"/>
        <end position="376"/>
    </location>
</feature>
<evidence type="ECO:0000259" key="8">
    <source>
        <dbReference type="PROSITE" id="PS51022"/>
    </source>
</evidence>
<dbReference type="InterPro" id="IPR041489">
    <property type="entry name" value="PDZ_6"/>
</dbReference>
<feature type="domain" description="Guanylate kinase-like" evidence="6">
    <location>
        <begin position="692"/>
        <end position="875"/>
    </location>
</feature>
<evidence type="ECO:0000313" key="10">
    <source>
        <dbReference type="Proteomes" id="UP000230066"/>
    </source>
</evidence>
<dbReference type="SUPFAM" id="SSF101288">
    <property type="entry name" value="L27 domain"/>
    <property type="match status" value="1"/>
</dbReference>
<feature type="domain" description="SH3" evidence="5">
    <location>
        <begin position="571"/>
        <end position="641"/>
    </location>
</feature>
<accession>A0A4E0REH9</accession>